<keyword evidence="3" id="KW-1003">Cell membrane</keyword>
<evidence type="ECO:0000256" key="4">
    <source>
        <dbReference type="ARBA" id="ARBA00022516"/>
    </source>
</evidence>
<dbReference type="PANTHER" id="PTHR34299">
    <property type="entry name" value="DIACYLGLYCEROL KINASE"/>
    <property type="match status" value="1"/>
</dbReference>
<gene>
    <name evidence="20" type="ORF">SAMN02745218_00625</name>
</gene>
<dbReference type="RefSeq" id="WP_073163116.1">
    <property type="nucleotide sequence ID" value="NZ_FQUW01000007.1"/>
</dbReference>
<dbReference type="CDD" id="cd14265">
    <property type="entry name" value="UDPK_IM_like"/>
    <property type="match status" value="1"/>
</dbReference>
<dbReference type="GO" id="GO:0008654">
    <property type="term" value="P:phospholipid biosynthetic process"/>
    <property type="evidence" value="ECO:0007669"/>
    <property type="project" value="UniProtKB-KW"/>
</dbReference>
<keyword evidence="9 17" id="KW-0067">ATP-binding</keyword>
<keyword evidence="12 19" id="KW-0472">Membrane</keyword>
<dbReference type="GO" id="GO:0005886">
    <property type="term" value="C:plasma membrane"/>
    <property type="evidence" value="ECO:0007669"/>
    <property type="project" value="UniProtKB-SubCell"/>
</dbReference>
<dbReference type="Gene3D" id="1.10.287.3610">
    <property type="match status" value="1"/>
</dbReference>
<keyword evidence="14" id="KW-1208">Phospholipid metabolism</keyword>
<reference evidence="21" key="1">
    <citation type="submission" date="2016-11" db="EMBL/GenBank/DDBJ databases">
        <authorList>
            <person name="Varghese N."/>
            <person name="Submissions S."/>
        </authorList>
    </citation>
    <scope>NUCLEOTIDE SEQUENCE [LARGE SCALE GENOMIC DNA]</scope>
    <source>
        <strain evidence="21">DSM 11792</strain>
    </source>
</reference>
<dbReference type="EMBL" id="FQUW01000007">
    <property type="protein sequence ID" value="SHE63061.1"/>
    <property type="molecule type" value="Genomic_DNA"/>
</dbReference>
<evidence type="ECO:0000256" key="3">
    <source>
        <dbReference type="ARBA" id="ARBA00022475"/>
    </source>
</evidence>
<keyword evidence="21" id="KW-1185">Reference proteome</keyword>
<keyword evidence="7 17" id="KW-0547">Nucleotide-binding</keyword>
<feature type="binding site" evidence="17">
    <location>
        <position position="72"/>
    </location>
    <ligand>
        <name>ATP</name>
        <dbReference type="ChEBI" id="CHEBI:30616"/>
    </ligand>
</feature>
<feature type="transmembrane region" description="Helical" evidence="19">
    <location>
        <begin position="29"/>
        <end position="46"/>
    </location>
</feature>
<sequence>MVKGSFRKSFGYALAGLAYALRTQPNMRFHLLAALVVVVAALWLRIEGRDFLLVLLAITLVMMAEMFNTALERVVDLCTGRYHPLAKIAKDVAAGAVLLAALNSLIVGLVVFYPYLLVFIRLLQSLGGDD</sequence>
<dbReference type="InterPro" id="IPR036945">
    <property type="entry name" value="DAGK_sf"/>
</dbReference>
<evidence type="ECO:0000256" key="19">
    <source>
        <dbReference type="SAM" id="Phobius"/>
    </source>
</evidence>
<comment type="cofactor">
    <cofactor evidence="18">
        <name>Mg(2+)</name>
        <dbReference type="ChEBI" id="CHEBI:18420"/>
    </cofactor>
    <text evidence="18">Mn(2+), Zn(2+), Cd(2+) and Co(2+) support activity to lesser extents.</text>
</comment>
<dbReference type="InterPro" id="IPR033717">
    <property type="entry name" value="UDPK"/>
</dbReference>
<evidence type="ECO:0000256" key="11">
    <source>
        <dbReference type="ARBA" id="ARBA00023098"/>
    </source>
</evidence>
<evidence type="ECO:0000313" key="20">
    <source>
        <dbReference type="EMBL" id="SHE63061.1"/>
    </source>
</evidence>
<dbReference type="InterPro" id="IPR000829">
    <property type="entry name" value="DAGK"/>
</dbReference>
<dbReference type="OrthoDB" id="9789934at2"/>
<evidence type="ECO:0000256" key="12">
    <source>
        <dbReference type="ARBA" id="ARBA00023136"/>
    </source>
</evidence>
<feature type="active site" description="Proton acceptor" evidence="15">
    <location>
        <position position="65"/>
    </location>
</feature>
<organism evidence="20 21">
    <name type="scientific">Desulfofundulus australicus DSM 11792</name>
    <dbReference type="NCBI Taxonomy" id="1121425"/>
    <lineage>
        <taxon>Bacteria</taxon>
        <taxon>Bacillati</taxon>
        <taxon>Bacillota</taxon>
        <taxon>Clostridia</taxon>
        <taxon>Eubacteriales</taxon>
        <taxon>Peptococcaceae</taxon>
        <taxon>Desulfofundulus</taxon>
    </lineage>
</organism>
<evidence type="ECO:0000256" key="5">
    <source>
        <dbReference type="ARBA" id="ARBA00022679"/>
    </source>
</evidence>
<feature type="binding site" evidence="17">
    <location>
        <begin position="90"/>
        <end position="91"/>
    </location>
    <ligand>
        <name>ATP</name>
        <dbReference type="ChEBI" id="CHEBI:30616"/>
    </ligand>
</feature>
<dbReference type="AlphaFoldDB" id="A0A1M4V246"/>
<evidence type="ECO:0000256" key="2">
    <source>
        <dbReference type="ARBA" id="ARBA00005967"/>
    </source>
</evidence>
<dbReference type="GO" id="GO:0016301">
    <property type="term" value="F:kinase activity"/>
    <property type="evidence" value="ECO:0007669"/>
    <property type="project" value="UniProtKB-KW"/>
</dbReference>
<dbReference type="GO" id="GO:0005524">
    <property type="term" value="F:ATP binding"/>
    <property type="evidence" value="ECO:0007669"/>
    <property type="project" value="UniProtKB-KW"/>
</dbReference>
<keyword evidence="13" id="KW-0594">Phospholipid biosynthesis</keyword>
<evidence type="ECO:0000256" key="18">
    <source>
        <dbReference type="PIRSR" id="PIRSR600829-4"/>
    </source>
</evidence>
<proteinExistence type="inferred from homology"/>
<evidence type="ECO:0000256" key="7">
    <source>
        <dbReference type="ARBA" id="ARBA00022741"/>
    </source>
</evidence>
<dbReference type="Proteomes" id="UP000184196">
    <property type="component" value="Unassembled WGS sequence"/>
</dbReference>
<feature type="transmembrane region" description="Helical" evidence="19">
    <location>
        <begin position="92"/>
        <end position="116"/>
    </location>
</feature>
<evidence type="ECO:0000256" key="13">
    <source>
        <dbReference type="ARBA" id="ARBA00023209"/>
    </source>
</evidence>
<keyword evidence="6 19" id="KW-0812">Transmembrane</keyword>
<comment type="subcellular location">
    <subcellularLocation>
        <location evidence="1">Cell membrane</location>
        <topology evidence="1">Multi-pass membrane protein</topology>
    </subcellularLocation>
</comment>
<dbReference type="PANTHER" id="PTHR34299:SF1">
    <property type="entry name" value="DIACYLGLYCEROL KINASE"/>
    <property type="match status" value="1"/>
</dbReference>
<protein>
    <submittedName>
        <fullName evidence="20">Diacylglycerol kinase (ATP)</fullName>
    </submittedName>
</protein>
<dbReference type="Pfam" id="PF01219">
    <property type="entry name" value="DAGK_prokar"/>
    <property type="match status" value="1"/>
</dbReference>
<evidence type="ECO:0000256" key="10">
    <source>
        <dbReference type="ARBA" id="ARBA00022989"/>
    </source>
</evidence>
<feature type="binding site" evidence="16">
    <location>
        <position position="65"/>
    </location>
    <ligand>
        <name>substrate</name>
    </ligand>
</feature>
<evidence type="ECO:0000256" key="6">
    <source>
        <dbReference type="ARBA" id="ARBA00022692"/>
    </source>
</evidence>
<feature type="binding site" evidence="18">
    <location>
        <position position="72"/>
    </location>
    <ligand>
        <name>a divalent metal cation</name>
        <dbReference type="ChEBI" id="CHEBI:60240"/>
    </ligand>
</feature>
<keyword evidence="4" id="KW-0444">Lipid biosynthesis</keyword>
<keyword evidence="5" id="KW-0808">Transferase</keyword>
<evidence type="ECO:0000256" key="17">
    <source>
        <dbReference type="PIRSR" id="PIRSR600829-3"/>
    </source>
</evidence>
<feature type="transmembrane region" description="Helical" evidence="19">
    <location>
        <begin position="52"/>
        <end position="71"/>
    </location>
</feature>
<evidence type="ECO:0000313" key="21">
    <source>
        <dbReference type="Proteomes" id="UP000184196"/>
    </source>
</evidence>
<dbReference type="GO" id="GO:0046872">
    <property type="term" value="F:metal ion binding"/>
    <property type="evidence" value="ECO:0007669"/>
    <property type="project" value="UniProtKB-KW"/>
</dbReference>
<accession>A0A1M4V246</accession>
<evidence type="ECO:0000256" key="16">
    <source>
        <dbReference type="PIRSR" id="PIRSR600829-2"/>
    </source>
</evidence>
<name>A0A1M4V246_9FIRM</name>
<keyword evidence="10 19" id="KW-1133">Transmembrane helix</keyword>
<evidence type="ECO:0000256" key="1">
    <source>
        <dbReference type="ARBA" id="ARBA00004651"/>
    </source>
</evidence>
<comment type="similarity">
    <text evidence="2">Belongs to the bacterial diacylglycerol kinase family.</text>
</comment>
<keyword evidence="18" id="KW-0460">Magnesium</keyword>
<keyword evidence="11" id="KW-0443">Lipid metabolism</keyword>
<keyword evidence="8 20" id="KW-0418">Kinase</keyword>
<evidence type="ECO:0000256" key="8">
    <source>
        <dbReference type="ARBA" id="ARBA00022777"/>
    </source>
</evidence>
<evidence type="ECO:0000256" key="14">
    <source>
        <dbReference type="ARBA" id="ARBA00023264"/>
    </source>
</evidence>
<feature type="binding site" evidence="17">
    <location>
        <position position="12"/>
    </location>
    <ligand>
        <name>ATP</name>
        <dbReference type="ChEBI" id="CHEBI:30616"/>
    </ligand>
</feature>
<evidence type="ECO:0000256" key="15">
    <source>
        <dbReference type="PIRSR" id="PIRSR600829-1"/>
    </source>
</evidence>
<keyword evidence="18" id="KW-0479">Metal-binding</keyword>
<evidence type="ECO:0000256" key="9">
    <source>
        <dbReference type="ARBA" id="ARBA00022840"/>
    </source>
</evidence>